<keyword evidence="1" id="KW-0732">Signal</keyword>
<protein>
    <recommendedName>
        <fullName evidence="4">PEGA domain-containing protein</fullName>
    </recommendedName>
</protein>
<evidence type="ECO:0000313" key="3">
    <source>
        <dbReference type="Proteomes" id="UP000295106"/>
    </source>
</evidence>
<dbReference type="RefSeq" id="WP_132649494.1">
    <property type="nucleotide sequence ID" value="NZ_CP181386.1"/>
</dbReference>
<name>A0A4R2M6U3_RUBGE</name>
<dbReference type="Proteomes" id="UP000295106">
    <property type="component" value="Unassembled WGS sequence"/>
</dbReference>
<dbReference type="AlphaFoldDB" id="A0A4R2M6U3"/>
<proteinExistence type="predicted"/>
<dbReference type="GeneID" id="99684067"/>
<accession>A0A4R2M6U3</accession>
<feature type="signal peptide" evidence="1">
    <location>
        <begin position="1"/>
        <end position="36"/>
    </location>
</feature>
<evidence type="ECO:0008006" key="4">
    <source>
        <dbReference type="Google" id="ProtNLM"/>
    </source>
</evidence>
<sequence>MFEGNPPLRVLARSRGSAWRAVLVPCLLAPALSPQAQTAAPSAAPTVLRLLCEEAAAGAAVTLDGEVRGECPADGPLDLIVVPGTYRLRAAKPAGPDQERVFEKEMRILPGTLPRQEVLLGTARPTADAQRRHAEQQALAQQAREKEMRERAAIERPIDDALAAHDAQHGLFCFAVQRTSWRYVRAVSPVWETPTTGDKGRPAQLASLRGFVEALHSADDDWFSWRGYAQDSLEPQPFWDRPIDTPSIEGALTAVLVNGRQLSFGRGIEEQDVTQRCYSTAEQAHLARRWYAGRMGSLAVVPPGSRPVPSPQTMAPGRQFCTAAVRVGDTGRQVRSGVWAPGGSSLTDQQLFDWFVAFSGAIHASDPAQWPAPLRGPIDGTCDVQPGLASKCVARYERVGRKDIQGEIACLPDTMSAFQQRQAYRAAARRDKVVSNDVEWEPAGATRIERP</sequence>
<dbReference type="EMBL" id="SLXD01000018">
    <property type="protein sequence ID" value="TCO98075.1"/>
    <property type="molecule type" value="Genomic_DNA"/>
</dbReference>
<evidence type="ECO:0000256" key="1">
    <source>
        <dbReference type="SAM" id="SignalP"/>
    </source>
</evidence>
<gene>
    <name evidence="2" type="ORF">EV684_11849</name>
</gene>
<organism evidence="2 3">
    <name type="scientific">Rubrivivax gelatinosus</name>
    <name type="common">Rhodocyclus gelatinosus</name>
    <name type="synonym">Rhodopseudomonas gelatinosa</name>
    <dbReference type="NCBI Taxonomy" id="28068"/>
    <lineage>
        <taxon>Bacteria</taxon>
        <taxon>Pseudomonadati</taxon>
        <taxon>Pseudomonadota</taxon>
        <taxon>Betaproteobacteria</taxon>
        <taxon>Burkholderiales</taxon>
        <taxon>Sphaerotilaceae</taxon>
        <taxon>Rubrivivax</taxon>
    </lineage>
</organism>
<feature type="chain" id="PRO_5020671595" description="PEGA domain-containing protein" evidence="1">
    <location>
        <begin position="37"/>
        <end position="451"/>
    </location>
</feature>
<reference evidence="2 3" key="1">
    <citation type="submission" date="2019-03" db="EMBL/GenBank/DDBJ databases">
        <title>Genomic Encyclopedia of Type Strains, Phase IV (KMG-IV): sequencing the most valuable type-strain genomes for metagenomic binning, comparative biology and taxonomic classification.</title>
        <authorList>
            <person name="Goeker M."/>
        </authorList>
    </citation>
    <scope>NUCLEOTIDE SEQUENCE [LARGE SCALE GENOMIC DNA]</scope>
    <source>
        <strain evidence="2 3">DSM 1709</strain>
    </source>
</reference>
<evidence type="ECO:0000313" key="2">
    <source>
        <dbReference type="EMBL" id="TCO98075.1"/>
    </source>
</evidence>
<comment type="caution">
    <text evidence="2">The sequence shown here is derived from an EMBL/GenBank/DDBJ whole genome shotgun (WGS) entry which is preliminary data.</text>
</comment>